<evidence type="ECO:0000313" key="3">
    <source>
        <dbReference type="Proteomes" id="UP000294856"/>
    </source>
</evidence>
<evidence type="ECO:0000313" key="2">
    <source>
        <dbReference type="EMBL" id="TCJ96880.1"/>
    </source>
</evidence>
<name>A0A4R1FRP8_9NOCA</name>
<feature type="transmembrane region" description="Helical" evidence="1">
    <location>
        <begin position="28"/>
        <end position="47"/>
    </location>
</feature>
<dbReference type="EMBL" id="SMFR01000002">
    <property type="protein sequence ID" value="TCJ96880.1"/>
    <property type="molecule type" value="Genomic_DNA"/>
</dbReference>
<keyword evidence="1" id="KW-1133">Transmembrane helix</keyword>
<protein>
    <recommendedName>
        <fullName evidence="4">YcxB-like protein</fullName>
    </recommendedName>
</protein>
<comment type="caution">
    <text evidence="2">The sequence shown here is derived from an EMBL/GenBank/DDBJ whole genome shotgun (WGS) entry which is preliminary data.</text>
</comment>
<evidence type="ECO:0000256" key="1">
    <source>
        <dbReference type="SAM" id="Phobius"/>
    </source>
</evidence>
<keyword evidence="1" id="KW-0472">Membrane</keyword>
<proteinExistence type="predicted"/>
<sequence>MKYAVFSLATGIQLLVLASLIFGIVGLMAGFVPAVIVVFLACAVYWADYGRRVRRLAARIARYASRGQVLTSQFGPDAVDIVQASGHARFSYGCIRRIHAGSDVVVIEYDGLCIAYPRELFPDHTVAYLRTMVRGWFRRRPARPTTRPPARDLPPIPPLDTPTAVFVAGPETTRKLVSAYTGRPVHNLGILLAVMGPLILTTVWIAEGRTH</sequence>
<keyword evidence="1" id="KW-0812">Transmembrane</keyword>
<accession>A0A4R1FRP8</accession>
<gene>
    <name evidence="2" type="ORF">DFR71_2914</name>
</gene>
<dbReference type="AlphaFoldDB" id="A0A4R1FRP8"/>
<keyword evidence="3" id="KW-1185">Reference proteome</keyword>
<evidence type="ECO:0008006" key="4">
    <source>
        <dbReference type="Google" id="ProtNLM"/>
    </source>
</evidence>
<reference evidence="2 3" key="1">
    <citation type="submission" date="2019-03" db="EMBL/GenBank/DDBJ databases">
        <title>Genomic Encyclopedia of Type Strains, Phase IV (KMG-IV): sequencing the most valuable type-strain genomes for metagenomic binning, comparative biology and taxonomic classification.</title>
        <authorList>
            <person name="Goeker M."/>
        </authorList>
    </citation>
    <scope>NUCLEOTIDE SEQUENCE [LARGE SCALE GENOMIC DNA]</scope>
    <source>
        <strain evidence="2 3">DSM 44684</strain>
    </source>
</reference>
<organism evidence="2 3">
    <name type="scientific">Nocardia alba</name>
    <dbReference type="NCBI Taxonomy" id="225051"/>
    <lineage>
        <taxon>Bacteria</taxon>
        <taxon>Bacillati</taxon>
        <taxon>Actinomycetota</taxon>
        <taxon>Actinomycetes</taxon>
        <taxon>Mycobacteriales</taxon>
        <taxon>Nocardiaceae</taxon>
        <taxon>Nocardia</taxon>
    </lineage>
</organism>
<dbReference type="Proteomes" id="UP000294856">
    <property type="component" value="Unassembled WGS sequence"/>
</dbReference>
<feature type="transmembrane region" description="Helical" evidence="1">
    <location>
        <begin position="185"/>
        <end position="206"/>
    </location>
</feature>